<keyword evidence="3" id="KW-1185">Reference proteome</keyword>
<reference evidence="2 3" key="1">
    <citation type="journal article" date="2021" name="Commun. Biol.">
        <title>The genome of Shorea leprosula (Dipterocarpaceae) highlights the ecological relevance of drought in aseasonal tropical rainforests.</title>
        <authorList>
            <person name="Ng K.K.S."/>
            <person name="Kobayashi M.J."/>
            <person name="Fawcett J.A."/>
            <person name="Hatakeyama M."/>
            <person name="Paape T."/>
            <person name="Ng C.H."/>
            <person name="Ang C.C."/>
            <person name="Tnah L.H."/>
            <person name="Lee C.T."/>
            <person name="Nishiyama T."/>
            <person name="Sese J."/>
            <person name="O'Brien M.J."/>
            <person name="Copetti D."/>
            <person name="Mohd Noor M.I."/>
            <person name="Ong R.C."/>
            <person name="Putra M."/>
            <person name="Sireger I.Z."/>
            <person name="Indrioko S."/>
            <person name="Kosugi Y."/>
            <person name="Izuno A."/>
            <person name="Isagi Y."/>
            <person name="Lee S.L."/>
            <person name="Shimizu K.K."/>
        </authorList>
    </citation>
    <scope>NUCLEOTIDE SEQUENCE [LARGE SCALE GENOMIC DNA]</scope>
    <source>
        <strain evidence="2">214</strain>
    </source>
</reference>
<dbReference type="AlphaFoldDB" id="A0AAV5KV29"/>
<proteinExistence type="predicted"/>
<accession>A0AAV5KV29</accession>
<dbReference type="Proteomes" id="UP001054252">
    <property type="component" value="Unassembled WGS sequence"/>
</dbReference>
<evidence type="ECO:0000256" key="1">
    <source>
        <dbReference type="SAM" id="MobiDB-lite"/>
    </source>
</evidence>
<dbReference type="EMBL" id="BPVZ01000079">
    <property type="protein sequence ID" value="GKV28470.1"/>
    <property type="molecule type" value="Genomic_DNA"/>
</dbReference>
<evidence type="ECO:0000313" key="2">
    <source>
        <dbReference type="EMBL" id="GKV28470.1"/>
    </source>
</evidence>
<evidence type="ECO:0000313" key="3">
    <source>
        <dbReference type="Proteomes" id="UP001054252"/>
    </source>
</evidence>
<feature type="region of interest" description="Disordered" evidence="1">
    <location>
        <begin position="14"/>
        <end position="35"/>
    </location>
</feature>
<protein>
    <submittedName>
        <fullName evidence="2">Uncharacterized protein</fullName>
    </submittedName>
</protein>
<organism evidence="2 3">
    <name type="scientific">Rubroshorea leprosula</name>
    <dbReference type="NCBI Taxonomy" id="152421"/>
    <lineage>
        <taxon>Eukaryota</taxon>
        <taxon>Viridiplantae</taxon>
        <taxon>Streptophyta</taxon>
        <taxon>Embryophyta</taxon>
        <taxon>Tracheophyta</taxon>
        <taxon>Spermatophyta</taxon>
        <taxon>Magnoliopsida</taxon>
        <taxon>eudicotyledons</taxon>
        <taxon>Gunneridae</taxon>
        <taxon>Pentapetalae</taxon>
        <taxon>rosids</taxon>
        <taxon>malvids</taxon>
        <taxon>Malvales</taxon>
        <taxon>Dipterocarpaceae</taxon>
        <taxon>Rubroshorea</taxon>
    </lineage>
</organism>
<sequence>MIKYPNYSIQEKVGARESLHGGSGHGIAGNREQEGSCADKVTFADLDADLDKYRLETLKKK</sequence>
<comment type="caution">
    <text evidence="2">The sequence shown here is derived from an EMBL/GenBank/DDBJ whole genome shotgun (WGS) entry which is preliminary data.</text>
</comment>
<name>A0AAV5KV29_9ROSI</name>
<gene>
    <name evidence="2" type="ORF">SLEP1_g37525</name>
</gene>